<evidence type="ECO:0000313" key="7">
    <source>
        <dbReference type="EMBL" id="KAF6027896.1"/>
    </source>
</evidence>
<keyword evidence="8" id="KW-1185">Reference proteome</keyword>
<dbReference type="PANTHER" id="PTHR45679:SF6">
    <property type="entry name" value="ER DEGRADATION-ENHANCING ALPHA-MANNOSIDASE-LIKE PROTEIN 2"/>
    <property type="match status" value="1"/>
</dbReference>
<dbReference type="EMBL" id="VXIV02002008">
    <property type="protein sequence ID" value="KAF6027896.1"/>
    <property type="molecule type" value="Genomic_DNA"/>
</dbReference>
<dbReference type="GO" id="GO:0016020">
    <property type="term" value="C:membrane"/>
    <property type="evidence" value="ECO:0007669"/>
    <property type="project" value="InterPro"/>
</dbReference>
<reference evidence="7" key="1">
    <citation type="submission" date="2020-06" db="EMBL/GenBank/DDBJ databases">
        <title>Draft genome of Bugula neritina, a colonial animal packing powerful symbionts and potential medicines.</title>
        <authorList>
            <person name="Rayko M."/>
        </authorList>
    </citation>
    <scope>NUCLEOTIDE SEQUENCE [LARGE SCALE GENOMIC DNA]</scope>
    <source>
        <strain evidence="7">Kwan_BN1</strain>
    </source>
</reference>
<organism evidence="7 8">
    <name type="scientific">Bugula neritina</name>
    <name type="common">Brown bryozoan</name>
    <name type="synonym">Sertularia neritina</name>
    <dbReference type="NCBI Taxonomy" id="10212"/>
    <lineage>
        <taxon>Eukaryota</taxon>
        <taxon>Metazoa</taxon>
        <taxon>Spiralia</taxon>
        <taxon>Lophotrochozoa</taxon>
        <taxon>Bryozoa</taxon>
        <taxon>Gymnolaemata</taxon>
        <taxon>Cheilostomatida</taxon>
        <taxon>Flustrina</taxon>
        <taxon>Buguloidea</taxon>
        <taxon>Bugulidae</taxon>
        <taxon>Bugula</taxon>
    </lineage>
</organism>
<dbReference type="OrthoDB" id="8118055at2759"/>
<dbReference type="InterPro" id="IPR001382">
    <property type="entry name" value="Glyco_hydro_47"/>
</dbReference>
<dbReference type="InterPro" id="IPR036026">
    <property type="entry name" value="Seven-hairpin_glycosidases"/>
</dbReference>
<accession>A0A7J7JR22</accession>
<gene>
    <name evidence="7" type="ORF">EB796_013797</name>
</gene>
<protein>
    <recommendedName>
        <fullName evidence="5">alpha-1,2-Mannosidase</fullName>
        <ecNumber evidence="5">3.2.1.-</ecNumber>
    </recommendedName>
</protein>
<dbReference type="GO" id="GO:0004571">
    <property type="term" value="F:mannosyl-oligosaccharide 1,2-alpha-mannosidase activity"/>
    <property type="evidence" value="ECO:0007669"/>
    <property type="project" value="InterPro"/>
</dbReference>
<dbReference type="AlphaFoldDB" id="A0A7J7JR22"/>
<name>A0A7J7JR22_BUGNE</name>
<dbReference type="EC" id="3.2.1.-" evidence="5"/>
<keyword evidence="6" id="KW-0732">Signal</keyword>
<dbReference type="Proteomes" id="UP000593567">
    <property type="component" value="Unassembled WGS sequence"/>
</dbReference>
<dbReference type="InterPro" id="IPR012341">
    <property type="entry name" value="6hp_glycosidase-like_sf"/>
</dbReference>
<comment type="similarity">
    <text evidence="2 5">Belongs to the glycosyl hydrolase 47 family.</text>
</comment>
<dbReference type="PANTHER" id="PTHR45679">
    <property type="entry name" value="ER DEGRADATION-ENHANCING ALPHA-MANNOSIDASE-LIKE PROTEIN 2"/>
    <property type="match status" value="1"/>
</dbReference>
<evidence type="ECO:0000256" key="5">
    <source>
        <dbReference type="RuleBase" id="RU361193"/>
    </source>
</evidence>
<dbReference type="GO" id="GO:0005509">
    <property type="term" value="F:calcium ion binding"/>
    <property type="evidence" value="ECO:0007669"/>
    <property type="project" value="InterPro"/>
</dbReference>
<dbReference type="GO" id="GO:0005975">
    <property type="term" value="P:carbohydrate metabolic process"/>
    <property type="evidence" value="ECO:0007669"/>
    <property type="project" value="InterPro"/>
</dbReference>
<evidence type="ECO:0000256" key="4">
    <source>
        <dbReference type="ARBA" id="ARBA00023180"/>
    </source>
</evidence>
<evidence type="ECO:0000256" key="1">
    <source>
        <dbReference type="ARBA" id="ARBA00004240"/>
    </source>
</evidence>
<evidence type="ECO:0000256" key="3">
    <source>
        <dbReference type="ARBA" id="ARBA00022824"/>
    </source>
</evidence>
<dbReference type="GO" id="GO:1904380">
    <property type="term" value="P:endoplasmic reticulum mannose trimming"/>
    <property type="evidence" value="ECO:0007669"/>
    <property type="project" value="InterPro"/>
</dbReference>
<keyword evidence="3" id="KW-0256">Endoplasmic reticulum</keyword>
<dbReference type="SUPFAM" id="SSF48225">
    <property type="entry name" value="Seven-hairpin glycosidases"/>
    <property type="match status" value="1"/>
</dbReference>
<dbReference type="GO" id="GO:0044322">
    <property type="term" value="C:endoplasmic reticulum quality control compartment"/>
    <property type="evidence" value="ECO:0007669"/>
    <property type="project" value="GOC"/>
</dbReference>
<keyword evidence="5" id="KW-0326">Glycosidase</keyword>
<sequence length="277" mass="31339">MEQAFWVHFLVYLCSISFLQQQVLGLQFDQQDFHQHNCQHEFLNKKDLHHTYREKAKRMFYHAYDGYMQYAYPLDELRPITCDGHDTWGSYSLSLIDALDTLIVLGNYSEFRRVVDIILTKSDFDKDINVSVFETNIRVVGGLLSAHLFSHRGGLDLEPGWPCNGPLLRLAESLARRLLPAFDTPTSMPYGTVNLKYGVPVGETPVTCTAGVGTFMVEFGALSRLTGDPIFENVASRAMDALWKARSPIGLVGKCSLNLCIVFFDAAFTIYSILLYN</sequence>
<dbReference type="Gene3D" id="1.50.10.10">
    <property type="match status" value="1"/>
</dbReference>
<dbReference type="PRINTS" id="PR00747">
    <property type="entry name" value="GLYHDRLASE47"/>
</dbReference>
<keyword evidence="5" id="KW-0378">Hydrolase</keyword>
<comment type="subcellular location">
    <subcellularLocation>
        <location evidence="1">Endoplasmic reticulum</location>
    </subcellularLocation>
</comment>
<keyword evidence="4" id="KW-0325">Glycoprotein</keyword>
<evidence type="ECO:0000256" key="6">
    <source>
        <dbReference type="SAM" id="SignalP"/>
    </source>
</evidence>
<feature type="signal peptide" evidence="6">
    <location>
        <begin position="1"/>
        <end position="25"/>
    </location>
</feature>
<comment type="caution">
    <text evidence="7">The sequence shown here is derived from an EMBL/GenBank/DDBJ whole genome shotgun (WGS) entry which is preliminary data.</text>
</comment>
<evidence type="ECO:0000256" key="2">
    <source>
        <dbReference type="ARBA" id="ARBA00007658"/>
    </source>
</evidence>
<dbReference type="Pfam" id="PF01532">
    <property type="entry name" value="Glyco_hydro_47"/>
    <property type="match status" value="1"/>
</dbReference>
<proteinExistence type="inferred from homology"/>
<dbReference type="InterPro" id="IPR044674">
    <property type="entry name" value="EDEM1/2/3"/>
</dbReference>
<feature type="chain" id="PRO_5029569172" description="alpha-1,2-Mannosidase" evidence="6">
    <location>
        <begin position="26"/>
        <end position="277"/>
    </location>
</feature>
<evidence type="ECO:0000313" key="8">
    <source>
        <dbReference type="Proteomes" id="UP000593567"/>
    </source>
</evidence>